<gene>
    <name evidence="2" type="ORF">HC231_20940</name>
</gene>
<reference evidence="2 3" key="1">
    <citation type="submission" date="2020-03" db="EMBL/GenBank/DDBJ databases">
        <authorList>
            <person name="Bakhshi Ganjeh M."/>
        </authorList>
    </citation>
    <scope>NUCLEOTIDE SEQUENCE [LARGE SCALE GENOMIC DNA]</scope>
    <source>
        <strain evidence="3">Iran 50</strain>
    </source>
</reference>
<sequence>MAVIPLMPSGGFPLLHQNMREARRNGMPRGMATPQTYYWFYQRVRNGGPWDYKQQDRAWANFGNFNYGATGTAAGIPPNILFMGAGWAQSRAGTSQPAWGLWYQKPPYGDDPRDQFWIQQGIDYANKHGY</sequence>
<feature type="domain" description="Bacterial toxin 44" evidence="1">
    <location>
        <begin position="59"/>
        <end position="126"/>
    </location>
</feature>
<evidence type="ECO:0000259" key="1">
    <source>
        <dbReference type="Pfam" id="PF15607"/>
    </source>
</evidence>
<name>A0ABX7UZS6_9GAMM</name>
<evidence type="ECO:0000313" key="2">
    <source>
        <dbReference type="EMBL" id="QTF10112.1"/>
    </source>
</evidence>
<dbReference type="EMBL" id="CP050854">
    <property type="protein sequence ID" value="QTF10112.1"/>
    <property type="molecule type" value="Genomic_DNA"/>
</dbReference>
<proteinExistence type="predicted"/>
<dbReference type="InterPro" id="IPR028946">
    <property type="entry name" value="Ntox44"/>
</dbReference>
<dbReference type="Proteomes" id="UP000671960">
    <property type="component" value="Chromosome"/>
</dbReference>
<dbReference type="Pfam" id="PF15607">
    <property type="entry name" value="Ntox44"/>
    <property type="match status" value="1"/>
</dbReference>
<protein>
    <submittedName>
        <fullName evidence="2">Rhs-Related protein</fullName>
    </submittedName>
</protein>
<organism evidence="2 3">
    <name type="scientific">Brenneria izadpanahii</name>
    <dbReference type="NCBI Taxonomy" id="2722756"/>
    <lineage>
        <taxon>Bacteria</taxon>
        <taxon>Pseudomonadati</taxon>
        <taxon>Pseudomonadota</taxon>
        <taxon>Gammaproteobacteria</taxon>
        <taxon>Enterobacterales</taxon>
        <taxon>Pectobacteriaceae</taxon>
        <taxon>Brenneria</taxon>
    </lineage>
</organism>
<accession>A0ABX7UZS6</accession>
<evidence type="ECO:0000313" key="3">
    <source>
        <dbReference type="Proteomes" id="UP000671960"/>
    </source>
</evidence>
<keyword evidence="3" id="KW-1185">Reference proteome</keyword>
<dbReference type="RefSeq" id="WP_208228595.1">
    <property type="nucleotide sequence ID" value="NZ_CP050854.1"/>
</dbReference>